<comment type="caution">
    <text evidence="2">The sequence shown here is derived from an EMBL/GenBank/DDBJ whole genome shotgun (WGS) entry which is preliminary data.</text>
</comment>
<dbReference type="EMBL" id="NIDE01000006">
    <property type="protein sequence ID" value="OWK41213.1"/>
    <property type="molecule type" value="Genomic_DNA"/>
</dbReference>
<evidence type="ECO:0000313" key="2">
    <source>
        <dbReference type="EMBL" id="OWK41213.1"/>
    </source>
</evidence>
<organism evidence="2 3">
    <name type="scientific">Fimbriiglobus ruber</name>
    <dbReference type="NCBI Taxonomy" id="1908690"/>
    <lineage>
        <taxon>Bacteria</taxon>
        <taxon>Pseudomonadati</taxon>
        <taxon>Planctomycetota</taxon>
        <taxon>Planctomycetia</taxon>
        <taxon>Gemmatales</taxon>
        <taxon>Gemmataceae</taxon>
        <taxon>Fimbriiglobus</taxon>
    </lineage>
</organism>
<feature type="compositionally biased region" description="Basic residues" evidence="1">
    <location>
        <begin position="77"/>
        <end position="91"/>
    </location>
</feature>
<feature type="compositionally biased region" description="Basic and acidic residues" evidence="1">
    <location>
        <begin position="92"/>
        <end position="109"/>
    </location>
</feature>
<dbReference type="Proteomes" id="UP000214646">
    <property type="component" value="Unassembled WGS sequence"/>
</dbReference>
<evidence type="ECO:0000256" key="1">
    <source>
        <dbReference type="SAM" id="MobiDB-lite"/>
    </source>
</evidence>
<accession>A0A225DJS5</accession>
<proteinExistence type="predicted"/>
<evidence type="ECO:0000313" key="3">
    <source>
        <dbReference type="Proteomes" id="UP000214646"/>
    </source>
</evidence>
<feature type="compositionally biased region" description="Basic residues" evidence="1">
    <location>
        <begin position="112"/>
        <end position="131"/>
    </location>
</feature>
<protein>
    <submittedName>
        <fullName evidence="2">Uncharacterized protein</fullName>
    </submittedName>
</protein>
<feature type="compositionally biased region" description="Low complexity" evidence="1">
    <location>
        <begin position="133"/>
        <end position="152"/>
    </location>
</feature>
<feature type="region of interest" description="Disordered" evidence="1">
    <location>
        <begin position="57"/>
        <end position="185"/>
    </location>
</feature>
<reference evidence="3" key="1">
    <citation type="submission" date="2017-06" db="EMBL/GenBank/DDBJ databases">
        <title>Genome analysis of Fimbriiglobus ruber SP5, the first member of the order Planctomycetales with confirmed chitinolytic capability.</title>
        <authorList>
            <person name="Ravin N.V."/>
            <person name="Rakitin A.L."/>
            <person name="Ivanova A.A."/>
            <person name="Beletsky A.V."/>
            <person name="Kulichevskaya I.S."/>
            <person name="Mardanov A.V."/>
            <person name="Dedysh S.N."/>
        </authorList>
    </citation>
    <scope>NUCLEOTIDE SEQUENCE [LARGE SCALE GENOMIC DNA]</scope>
    <source>
        <strain evidence="3">SP5</strain>
    </source>
</reference>
<name>A0A225DJS5_9BACT</name>
<gene>
    <name evidence="2" type="ORF">FRUB_04576</name>
</gene>
<dbReference type="AlphaFoldDB" id="A0A225DJS5"/>
<sequence length="185" mass="19979">MTLDTGGGVAVRAQDEATGRFEEVRLARSTAAGPPIQVAIDRRILARALTFGCGTVRVTPGKPSCSRGRTGPDVRRPRPGPRGRTRRHRRSHNPDRTPRRSDMKHETNGPRRPTRPTRRLIRPTRWPRPRPPRGLAEAAGRRSAGGRPQGAEAGEEGPDPGVGRAPATQPRAGGTAVTGVLRARN</sequence>
<dbReference type="RefSeq" id="WP_143393320.1">
    <property type="nucleotide sequence ID" value="NZ_NIDE01000006.1"/>
</dbReference>
<keyword evidence="3" id="KW-1185">Reference proteome</keyword>